<accession>A0AAW4Q8T0</accession>
<evidence type="ECO:0000313" key="2">
    <source>
        <dbReference type="Proteomes" id="UP001199322"/>
    </source>
</evidence>
<dbReference type="EMBL" id="QGBI01000014">
    <property type="protein sequence ID" value="MBX3891307.1"/>
    <property type="molecule type" value="Genomic_DNA"/>
</dbReference>
<evidence type="ECO:0000313" key="1">
    <source>
        <dbReference type="EMBL" id="MBX3891307.1"/>
    </source>
</evidence>
<name>A0AAW4Q8T0_RALPI</name>
<dbReference type="AlphaFoldDB" id="A0AAW4Q8T0"/>
<proteinExistence type="predicted"/>
<sequence length="192" mass="22302">MPSFHNSISSKPKRLCSCSRRLDKTELQGLIDDLLARQELYRRRTDYPWYPGVAKTRLSYARGQRRLRHLKRALKTAPRETNQRGNAIERWFRPSSSYTFDAKLHQYQRYSTDQDAEWFGVWVDVNQRKVFTYAEGDCILVSCPTAESFAAELADMEVCYGPTPAFMRSLNGDGSLTRYVEKRPGSELIQTM</sequence>
<comment type="caution">
    <text evidence="1">The sequence shown here is derived from an EMBL/GenBank/DDBJ whole genome shotgun (WGS) entry which is preliminary data.</text>
</comment>
<organism evidence="1 2">
    <name type="scientific">Ralstonia pickettii</name>
    <name type="common">Burkholderia pickettii</name>
    <dbReference type="NCBI Taxonomy" id="329"/>
    <lineage>
        <taxon>Bacteria</taxon>
        <taxon>Pseudomonadati</taxon>
        <taxon>Pseudomonadota</taxon>
        <taxon>Betaproteobacteria</taxon>
        <taxon>Burkholderiales</taxon>
        <taxon>Burkholderiaceae</taxon>
        <taxon>Ralstonia</taxon>
    </lineage>
</organism>
<dbReference type="RefSeq" id="WP_182553240.1">
    <property type="nucleotide sequence ID" value="NZ_QGAQ01000014.1"/>
</dbReference>
<reference evidence="1" key="1">
    <citation type="submission" date="2018-06" db="EMBL/GenBank/DDBJ databases">
        <authorList>
            <person name="O'Rourke A."/>
        </authorList>
    </citation>
    <scope>NUCLEOTIDE SEQUENCE</scope>
    <source>
        <strain evidence="1">132550021-3</strain>
    </source>
</reference>
<evidence type="ECO:0008006" key="3">
    <source>
        <dbReference type="Google" id="ProtNLM"/>
    </source>
</evidence>
<protein>
    <recommendedName>
        <fullName evidence="3">Transposase</fullName>
    </recommendedName>
</protein>
<gene>
    <name evidence="1" type="ORF">DEE74_15690</name>
</gene>
<dbReference type="Proteomes" id="UP001199322">
    <property type="component" value="Unassembled WGS sequence"/>
</dbReference>